<evidence type="ECO:0000256" key="1">
    <source>
        <dbReference type="SAM" id="Phobius"/>
    </source>
</evidence>
<keyword evidence="1" id="KW-0472">Membrane</keyword>
<evidence type="ECO:0000313" key="3">
    <source>
        <dbReference type="EMBL" id="VTJ79530.1"/>
    </source>
</evidence>
<dbReference type="EMBL" id="WJEC01002237">
    <property type="protein sequence ID" value="KAF7476908.1"/>
    <property type="molecule type" value="Genomic_DNA"/>
</dbReference>
<sequence length="109" mass="12880">MVTHGRAKMLLLRPRKKLTSLQKDRLRELNSICPHSAVIESVQRIFFRHCISFPSFKVSGTDTFACKNRKYTQKGLPLSWMERDLHTLRASCILYYVIILFIYFCRIRA</sequence>
<keyword evidence="4" id="KW-1185">Reference proteome</keyword>
<accession>A0A5E4CDT2</accession>
<reference evidence="3 4" key="1">
    <citation type="submission" date="2019-04" db="EMBL/GenBank/DDBJ databases">
        <authorList>
            <person name="Alioto T."/>
            <person name="Alioto T."/>
        </authorList>
    </citation>
    <scope>NUCLEOTIDE SEQUENCE [LARGE SCALE GENOMIC DNA]</scope>
</reference>
<gene>
    <name evidence="2" type="ORF">GHT09_011985</name>
    <name evidence="3" type="ORF">MONAX_5E027174</name>
</gene>
<protein>
    <submittedName>
        <fullName evidence="3">Uncharacterized protein</fullName>
    </submittedName>
</protein>
<dbReference type="AlphaFoldDB" id="A0A5E4CDT2"/>
<feature type="transmembrane region" description="Helical" evidence="1">
    <location>
        <begin position="86"/>
        <end position="105"/>
    </location>
</feature>
<keyword evidence="1" id="KW-1133">Transmembrane helix</keyword>
<dbReference type="EMBL" id="CABDUW010001197">
    <property type="protein sequence ID" value="VTJ79530.1"/>
    <property type="molecule type" value="Genomic_DNA"/>
</dbReference>
<name>A0A5E4CDT2_MARMO</name>
<evidence type="ECO:0000313" key="4">
    <source>
        <dbReference type="Proteomes" id="UP000335636"/>
    </source>
</evidence>
<evidence type="ECO:0000313" key="2">
    <source>
        <dbReference type="EMBL" id="KAF7476908.1"/>
    </source>
</evidence>
<dbReference type="Proteomes" id="UP000335636">
    <property type="component" value="Unassembled WGS sequence"/>
</dbReference>
<reference evidence="2" key="2">
    <citation type="submission" date="2020-08" db="EMBL/GenBank/DDBJ databases">
        <authorList>
            <person name="Shumante A."/>
            <person name="Zimin A.V."/>
            <person name="Puiu D."/>
            <person name="Salzberg S.L."/>
        </authorList>
    </citation>
    <scope>NUCLEOTIDE SEQUENCE</scope>
    <source>
        <strain evidence="2">WC2-LM</strain>
        <tissue evidence="2">Liver</tissue>
    </source>
</reference>
<proteinExistence type="predicted"/>
<organism evidence="3 4">
    <name type="scientific">Marmota monax</name>
    <name type="common">Woodchuck</name>
    <dbReference type="NCBI Taxonomy" id="9995"/>
    <lineage>
        <taxon>Eukaryota</taxon>
        <taxon>Metazoa</taxon>
        <taxon>Chordata</taxon>
        <taxon>Craniata</taxon>
        <taxon>Vertebrata</taxon>
        <taxon>Euteleostomi</taxon>
        <taxon>Mammalia</taxon>
        <taxon>Eutheria</taxon>
        <taxon>Euarchontoglires</taxon>
        <taxon>Glires</taxon>
        <taxon>Rodentia</taxon>
        <taxon>Sciuromorpha</taxon>
        <taxon>Sciuridae</taxon>
        <taxon>Xerinae</taxon>
        <taxon>Marmotini</taxon>
        <taxon>Marmota</taxon>
    </lineage>
</organism>
<keyword evidence="1" id="KW-0812">Transmembrane</keyword>
<dbReference type="Proteomes" id="UP000662637">
    <property type="component" value="Unassembled WGS sequence"/>
</dbReference>